<organism evidence="7 8">
    <name type="scientific">Streptomyces catenulae</name>
    <dbReference type="NCBI Taxonomy" id="66875"/>
    <lineage>
        <taxon>Bacteria</taxon>
        <taxon>Bacillati</taxon>
        <taxon>Actinomycetota</taxon>
        <taxon>Actinomycetes</taxon>
        <taxon>Kitasatosporales</taxon>
        <taxon>Streptomycetaceae</taxon>
        <taxon>Streptomyces</taxon>
    </lineage>
</organism>
<dbReference type="RefSeq" id="WP_051739244.1">
    <property type="nucleotide sequence ID" value="NZ_JBEZVI010000008.1"/>
</dbReference>
<dbReference type="Gene3D" id="3.40.50.300">
    <property type="entry name" value="P-loop containing nucleotide triphosphate hydrolases"/>
    <property type="match status" value="1"/>
</dbReference>
<dbReference type="InterPro" id="IPR058031">
    <property type="entry name" value="AAA_lid_NorR"/>
</dbReference>
<name>A0ABV2YYZ5_9ACTN</name>
<keyword evidence="4" id="KW-0804">Transcription</keyword>
<dbReference type="PRINTS" id="PR01590">
    <property type="entry name" value="HTHFIS"/>
</dbReference>
<keyword evidence="3" id="KW-0805">Transcription regulation</keyword>
<sequence>MSCTDSFRSGPEPALLREARARFLAGRPLPDGVPEPLVSAWRRAAFFGVPHDLAAGAAPRAPGDGPLAAAARPVLERLAGALDDGERRVLVADARCRVVCRGGVPSPGTLRDDLSEEVVGHNSAALALRYGQRFETHGPEHFLDLWQGVSAVSVPVRRPGAARALGTVTLARGLCAGGGGHPDTALAEAVAAAVEAGWAARGPREPERRLLAAFARERAAGRAVLAFDGHSRLVSEAAAGLLSPEAVDGLERQAVALLAADGPAGRWDGEPTVRWGGAVAARLLPVRESGAVTGALAVVEEEADGAGREPGAGAVPGVPPGSSAVWRRAVGRAVELFSCPRPLLLTGERGTGKTTLGRALLRGPDGAAWPLTVDAAGAPDGELAALRPYPVADGGAGPAPLLLRHVERLGQRDVAALVALLDERPRLPLVVTHTPGTEVGPCLARLLDTLGARSVTLPPLRERPEDLPALLTRLAPPPSPGHPPLTWTLEAVRALEAQPWPGNVTELAALVREVARGRRSAGPVRREELPRSVRRRATAPPPGTIERAERETILAALRTHGGNKARAAASLGIARATLYRKLRGYG</sequence>
<dbReference type="SUPFAM" id="SSF52540">
    <property type="entry name" value="P-loop containing nucleoside triphosphate hydrolases"/>
    <property type="match status" value="1"/>
</dbReference>
<gene>
    <name evidence="7" type="ORF">AB0E61_12835</name>
</gene>
<dbReference type="Pfam" id="PF25601">
    <property type="entry name" value="AAA_lid_14"/>
    <property type="match status" value="1"/>
</dbReference>
<evidence type="ECO:0000313" key="7">
    <source>
        <dbReference type="EMBL" id="MEU3710968.1"/>
    </source>
</evidence>
<dbReference type="InterPro" id="IPR027417">
    <property type="entry name" value="P-loop_NTPase"/>
</dbReference>
<dbReference type="Gene3D" id="1.10.10.60">
    <property type="entry name" value="Homeodomain-like"/>
    <property type="match status" value="1"/>
</dbReference>
<feature type="domain" description="Sigma-54 factor interaction" evidence="6">
    <location>
        <begin position="319"/>
        <end position="516"/>
    </location>
</feature>
<dbReference type="InterPro" id="IPR009057">
    <property type="entry name" value="Homeodomain-like_sf"/>
</dbReference>
<evidence type="ECO:0000259" key="6">
    <source>
        <dbReference type="PROSITE" id="PS50045"/>
    </source>
</evidence>
<dbReference type="PANTHER" id="PTHR32071">
    <property type="entry name" value="TRANSCRIPTIONAL REGULATORY PROTEIN"/>
    <property type="match status" value="1"/>
</dbReference>
<dbReference type="Proteomes" id="UP001550853">
    <property type="component" value="Unassembled WGS sequence"/>
</dbReference>
<dbReference type="InterPro" id="IPR002197">
    <property type="entry name" value="HTH_Fis"/>
</dbReference>
<evidence type="ECO:0000256" key="3">
    <source>
        <dbReference type="ARBA" id="ARBA00023015"/>
    </source>
</evidence>
<evidence type="ECO:0000256" key="2">
    <source>
        <dbReference type="ARBA" id="ARBA00022840"/>
    </source>
</evidence>
<evidence type="ECO:0000313" key="8">
    <source>
        <dbReference type="Proteomes" id="UP001550853"/>
    </source>
</evidence>
<dbReference type="Gene3D" id="1.10.8.60">
    <property type="match status" value="1"/>
</dbReference>
<evidence type="ECO:0000256" key="5">
    <source>
        <dbReference type="SAM" id="MobiDB-lite"/>
    </source>
</evidence>
<reference evidence="7 8" key="1">
    <citation type="submission" date="2024-06" db="EMBL/GenBank/DDBJ databases">
        <title>The Natural Products Discovery Center: Release of the First 8490 Sequenced Strains for Exploring Actinobacteria Biosynthetic Diversity.</title>
        <authorList>
            <person name="Kalkreuter E."/>
            <person name="Kautsar S.A."/>
            <person name="Yang D."/>
            <person name="Bader C.D."/>
            <person name="Teijaro C.N."/>
            <person name="Fluegel L."/>
            <person name="Davis C.M."/>
            <person name="Simpson J.R."/>
            <person name="Lauterbach L."/>
            <person name="Steele A.D."/>
            <person name="Gui C."/>
            <person name="Meng S."/>
            <person name="Li G."/>
            <person name="Viehrig K."/>
            <person name="Ye F."/>
            <person name="Su P."/>
            <person name="Kiefer A.F."/>
            <person name="Nichols A."/>
            <person name="Cepeda A.J."/>
            <person name="Yan W."/>
            <person name="Fan B."/>
            <person name="Jiang Y."/>
            <person name="Adhikari A."/>
            <person name="Zheng C.-J."/>
            <person name="Schuster L."/>
            <person name="Cowan T.M."/>
            <person name="Smanski M.J."/>
            <person name="Chevrette M.G."/>
            <person name="De Carvalho L.P.S."/>
            <person name="Shen B."/>
        </authorList>
    </citation>
    <scope>NUCLEOTIDE SEQUENCE [LARGE SCALE GENOMIC DNA]</scope>
    <source>
        <strain evidence="7 8">NPDC033039</strain>
    </source>
</reference>
<dbReference type="Pfam" id="PF02954">
    <property type="entry name" value="HTH_8"/>
    <property type="match status" value="1"/>
</dbReference>
<dbReference type="PANTHER" id="PTHR32071:SF122">
    <property type="entry name" value="SIGMA FACTOR"/>
    <property type="match status" value="1"/>
</dbReference>
<dbReference type="EMBL" id="JBEZVI010000008">
    <property type="protein sequence ID" value="MEU3710968.1"/>
    <property type="molecule type" value="Genomic_DNA"/>
</dbReference>
<dbReference type="InterPro" id="IPR002078">
    <property type="entry name" value="Sigma_54_int"/>
</dbReference>
<comment type="caution">
    <text evidence="7">The sequence shown here is derived from an EMBL/GenBank/DDBJ whole genome shotgun (WGS) entry which is preliminary data.</text>
</comment>
<keyword evidence="1" id="KW-0547">Nucleotide-binding</keyword>
<keyword evidence="8" id="KW-1185">Reference proteome</keyword>
<dbReference type="InterPro" id="IPR029016">
    <property type="entry name" value="GAF-like_dom_sf"/>
</dbReference>
<dbReference type="SUPFAM" id="SSF46689">
    <property type="entry name" value="Homeodomain-like"/>
    <property type="match status" value="1"/>
</dbReference>
<evidence type="ECO:0000256" key="4">
    <source>
        <dbReference type="ARBA" id="ARBA00023163"/>
    </source>
</evidence>
<proteinExistence type="predicted"/>
<accession>A0ABV2YYZ5</accession>
<dbReference type="PROSITE" id="PS50045">
    <property type="entry name" value="SIGMA54_INTERACT_4"/>
    <property type="match status" value="1"/>
</dbReference>
<protein>
    <submittedName>
        <fullName evidence="7">Helix-turn-helix domain-containing protein</fullName>
    </submittedName>
</protein>
<feature type="region of interest" description="Disordered" evidence="5">
    <location>
        <begin position="519"/>
        <end position="545"/>
    </location>
</feature>
<dbReference type="Gene3D" id="3.30.450.40">
    <property type="match status" value="1"/>
</dbReference>
<keyword evidence="2" id="KW-0067">ATP-binding</keyword>
<evidence type="ECO:0000256" key="1">
    <source>
        <dbReference type="ARBA" id="ARBA00022741"/>
    </source>
</evidence>